<dbReference type="InterPro" id="IPR004087">
    <property type="entry name" value="KH_dom"/>
</dbReference>
<dbReference type="AlphaFoldDB" id="A0A168T149"/>
<feature type="domain" description="K Homology" evidence="3">
    <location>
        <begin position="156"/>
        <end position="238"/>
    </location>
</feature>
<feature type="compositionally biased region" description="Low complexity" evidence="2">
    <location>
        <begin position="781"/>
        <end position="805"/>
    </location>
</feature>
<dbReference type="STRING" id="4829.A0A168T149"/>
<dbReference type="SMART" id="SM00322">
    <property type="entry name" value="KH"/>
    <property type="match status" value="3"/>
</dbReference>
<dbReference type="OrthoDB" id="271862at2759"/>
<dbReference type="PROSITE" id="PS50084">
    <property type="entry name" value="KH_TYPE_1"/>
    <property type="match status" value="2"/>
</dbReference>
<feature type="domain" description="K Homology" evidence="3">
    <location>
        <begin position="462"/>
        <end position="542"/>
    </location>
</feature>
<dbReference type="CDD" id="cd22453">
    <property type="entry name" value="KH-I_MUG60_like"/>
    <property type="match status" value="1"/>
</dbReference>
<sequence>MHFSACSVSLLAVDEHCQLNEAQLDQVKSNLILHPHPELKLSHVAPFALMTDEQRQTHSFYLNAVMMGPANVAMLARGDLLRQTPLKSKCMIHSFHPDLLSKQSELHDTLNDIATEQGSTIQVLCQSKPKMIIYGSMDAIMTTRIQILVLLDEQLGLSTDTIDVPCYMQHLIAGKRQQQLQTIMEETGTNIYLQSPFLKLSDLQHMELPVDQRDGVIHLTGTPNGIQRAKDLIRKLTVQKKKSMYHKESIMKPTKLDWILRYQPDQLTKIMKDNGSVILFPALGSGCNTVTVYGENRVSVERSLRLLNYLQYDLYEVSFIFKSDDNADEETTAQHIFGSLEKLSLILSQLTQISGTEMIYCGHTQRLTVIGSSEAIFKVCSTIRNMPFFKIHQPAVHFAIEMASDQREFISGKKNGKINKIMKTCNVQLQFTTTNEYNVAISVESTDISKSLVGLEMLKEELPAETSFYVPELYHRRIIGVGGKNIQRVMKKFGVYVKFSGAEEFAAMGGYFENDHNVVARTPMKNKDNLYQLQQAVMEFIGSDKDKDFAVRVLSLPLHLHGQFMHQGQQQGIRSHLEELERIYHTRIEWPDRIGSDKVVVYGPLAQLPRLIDFVRSKVPQDLVFAVTFLNATDGQGGAGEGLCSKLLKWQQSLEQQLKTALPTIDVSLQYVHRDPTAMQQQLNPTATRVQWKHTFYRPDATEFCVRYNTSLKSASSSPPSPASSPVIYLDEIKSVILQQCQMDGFPVEFEPEVNEMSTCSLNGPPTAVNSVLLIDDDQNPSLSSGGVLPPSPSISPQNSSQNLSGGVPLFDPTKSMYDTEWSMFTPPHKSASPPPPFKTSYADHHRQQYHPGPPHTYRHPMYYQQQQQGFYSSDQQPVRSVLESTPPPSSKSMTLHPYHLPHPRLPPYHHPLDQLPPLFMGKRFSVPMTQQQQQEQQQKFLHHPHSTTFDNRKSLHTANSWATPGNPVSQTRSSCPNIFLAPDLFASTSLRRASIPVTGPPSHL</sequence>
<evidence type="ECO:0000313" key="4">
    <source>
        <dbReference type="EMBL" id="SAM09295.1"/>
    </source>
</evidence>
<organism evidence="4">
    <name type="scientific">Absidia glauca</name>
    <name type="common">Pin mould</name>
    <dbReference type="NCBI Taxonomy" id="4829"/>
    <lineage>
        <taxon>Eukaryota</taxon>
        <taxon>Fungi</taxon>
        <taxon>Fungi incertae sedis</taxon>
        <taxon>Mucoromycota</taxon>
        <taxon>Mucoromycotina</taxon>
        <taxon>Mucoromycetes</taxon>
        <taxon>Mucorales</taxon>
        <taxon>Cunninghamellaceae</taxon>
        <taxon>Absidia</taxon>
    </lineage>
</organism>
<dbReference type="GO" id="GO:0003723">
    <property type="term" value="F:RNA binding"/>
    <property type="evidence" value="ECO:0007669"/>
    <property type="project" value="UniProtKB-UniRule"/>
</dbReference>
<feature type="domain" description="K Homology" evidence="3">
    <location>
        <begin position="394"/>
        <end position="460"/>
    </location>
</feature>
<evidence type="ECO:0000259" key="3">
    <source>
        <dbReference type="SMART" id="SM00322"/>
    </source>
</evidence>
<dbReference type="Gene3D" id="3.30.1370.10">
    <property type="entry name" value="K Homology domain, type 1"/>
    <property type="match status" value="2"/>
</dbReference>
<dbReference type="SUPFAM" id="SSF54791">
    <property type="entry name" value="Eukaryotic type KH-domain (KH-domain type I)"/>
    <property type="match status" value="2"/>
</dbReference>
<feature type="region of interest" description="Disordered" evidence="2">
    <location>
        <begin position="777"/>
        <end position="811"/>
    </location>
</feature>
<proteinExistence type="predicted"/>
<reference evidence="4" key="1">
    <citation type="submission" date="2016-04" db="EMBL/GenBank/DDBJ databases">
        <authorList>
            <person name="Evans L.H."/>
            <person name="Alamgir A."/>
            <person name="Owens N."/>
            <person name="Weber N.D."/>
            <person name="Virtaneva K."/>
            <person name="Barbian K."/>
            <person name="Babar A."/>
            <person name="Rosenke K."/>
        </authorList>
    </citation>
    <scope>NUCLEOTIDE SEQUENCE [LARGE SCALE GENOMIC DNA]</scope>
    <source>
        <strain evidence="4">CBS 101.48</strain>
    </source>
</reference>
<evidence type="ECO:0000313" key="5">
    <source>
        <dbReference type="Proteomes" id="UP000078561"/>
    </source>
</evidence>
<gene>
    <name evidence="4" type="primary">ABSGL_14971.1 scaffold 15162</name>
</gene>
<protein>
    <recommendedName>
        <fullName evidence="3">K Homology domain-containing protein</fullName>
    </recommendedName>
</protein>
<dbReference type="InParanoid" id="A0A168T149"/>
<feature type="region of interest" description="Disordered" evidence="2">
    <location>
        <begin position="871"/>
        <end position="894"/>
    </location>
</feature>
<name>A0A168T149_ABSGL</name>
<dbReference type="EMBL" id="LT555008">
    <property type="protein sequence ID" value="SAM09295.1"/>
    <property type="molecule type" value="Genomic_DNA"/>
</dbReference>
<dbReference type="InterPro" id="IPR056553">
    <property type="entry name" value="KH_Mug60-KHD4"/>
</dbReference>
<dbReference type="Pfam" id="PF00013">
    <property type="entry name" value="KH_1"/>
    <property type="match status" value="2"/>
</dbReference>
<evidence type="ECO:0000256" key="2">
    <source>
        <dbReference type="SAM" id="MobiDB-lite"/>
    </source>
</evidence>
<keyword evidence="5" id="KW-1185">Reference proteome</keyword>
<dbReference type="InterPro" id="IPR004088">
    <property type="entry name" value="KH_dom_type_1"/>
</dbReference>
<dbReference type="CDD" id="cd00105">
    <property type="entry name" value="KH-I"/>
    <property type="match status" value="1"/>
</dbReference>
<accession>A0A168T149</accession>
<evidence type="ECO:0000256" key="1">
    <source>
        <dbReference type="PROSITE-ProRule" id="PRU00117"/>
    </source>
</evidence>
<dbReference type="Proteomes" id="UP000078561">
    <property type="component" value="Unassembled WGS sequence"/>
</dbReference>
<dbReference type="InterPro" id="IPR036612">
    <property type="entry name" value="KH_dom_type_1_sf"/>
</dbReference>
<keyword evidence="1" id="KW-0694">RNA-binding</keyword>
<dbReference type="Pfam" id="PF24563">
    <property type="entry name" value="KH_Mug60-KHD4"/>
    <property type="match status" value="1"/>
</dbReference>